<evidence type="ECO:0000313" key="3">
    <source>
        <dbReference type="Proteomes" id="UP000709437"/>
    </source>
</evidence>
<dbReference type="InterPro" id="IPR046719">
    <property type="entry name" value="DUF6611"/>
</dbReference>
<feature type="transmembrane region" description="Helical" evidence="1">
    <location>
        <begin position="78"/>
        <end position="97"/>
    </location>
</feature>
<feature type="transmembrane region" description="Helical" evidence="1">
    <location>
        <begin position="54"/>
        <end position="72"/>
    </location>
</feature>
<name>A0A9Q2W638_9MICO</name>
<sequence length="176" mass="19200">MTTALPVRTRLLDGTHLWGRYTIRPVGRTLWSSRTLVVFPPGTNTGERLLLRAWHVWPAVGALVALAALVLAVSVPAVGTTTALLVYGGGFAVLARATRALRPRVRSVTVTTFLGDGRREVHGDERLLTGSLDALSILEQALRSDRISAVDFELVWADVWNALESLDPDHRAQRSS</sequence>
<dbReference type="AlphaFoldDB" id="A0A9Q2W638"/>
<keyword evidence="1" id="KW-0472">Membrane</keyword>
<protein>
    <submittedName>
        <fullName evidence="2">Uncharacterized protein</fullName>
    </submittedName>
</protein>
<comment type="caution">
    <text evidence="2">The sequence shown here is derived from an EMBL/GenBank/DDBJ whole genome shotgun (WGS) entry which is preliminary data.</text>
</comment>
<proteinExistence type="predicted"/>
<dbReference type="Proteomes" id="UP000709437">
    <property type="component" value="Unassembled WGS sequence"/>
</dbReference>
<organism evidence="2 3">
    <name type="scientific">Curtobacterium flaccumfaciens pv. flaccumfaciens</name>
    <dbReference type="NCBI Taxonomy" id="138532"/>
    <lineage>
        <taxon>Bacteria</taxon>
        <taxon>Bacillati</taxon>
        <taxon>Actinomycetota</taxon>
        <taxon>Actinomycetes</taxon>
        <taxon>Micrococcales</taxon>
        <taxon>Microbacteriaceae</taxon>
        <taxon>Curtobacterium</taxon>
    </lineage>
</organism>
<dbReference type="Pfam" id="PF20315">
    <property type="entry name" value="DUF6611"/>
    <property type="match status" value="1"/>
</dbReference>
<reference evidence="2" key="1">
    <citation type="submission" date="2021-05" db="EMBL/GenBank/DDBJ databases">
        <title>Whole genome sequence of Curtobacterium flaccumfaciens pv. flaccumfaciens strain CFBP 3417.</title>
        <authorList>
            <person name="Osdaghi E."/>
            <person name="Taghouti G."/>
            <person name="Portier P."/>
            <person name="Fazliarab A."/>
            <person name="Taghavi S.M."/>
            <person name="Briand M."/>
            <person name="Le-Saux M."/>
            <person name="Jacques M.-A."/>
        </authorList>
    </citation>
    <scope>NUCLEOTIDE SEQUENCE</scope>
    <source>
        <strain evidence="2">CFBP 3417</strain>
    </source>
</reference>
<gene>
    <name evidence="2" type="ORF">KK103_07245</name>
</gene>
<evidence type="ECO:0000313" key="2">
    <source>
        <dbReference type="EMBL" id="MBT1541548.1"/>
    </source>
</evidence>
<dbReference type="RefSeq" id="WP_214562680.1">
    <property type="nucleotide sequence ID" value="NZ_JAHEWX010000006.1"/>
</dbReference>
<evidence type="ECO:0000256" key="1">
    <source>
        <dbReference type="SAM" id="Phobius"/>
    </source>
</evidence>
<keyword evidence="1" id="KW-0812">Transmembrane</keyword>
<dbReference type="EMBL" id="JAHEWX010000006">
    <property type="protein sequence ID" value="MBT1541548.1"/>
    <property type="molecule type" value="Genomic_DNA"/>
</dbReference>
<accession>A0A9Q2W638</accession>
<keyword evidence="1" id="KW-1133">Transmembrane helix</keyword>